<sequence>MKVRSLIVRSFKEMVNLTFGDKHNVCAYLDPTTRNGKDFRPMIEFLRRSRIYHAISNSCQIYRSHIQSFWESARLISVDEEYVIEANVLGQALRVTEADIRRVLQFGGEPDGMTLIPERCIKGCFLRIRYFGAYNAISVKKGKLPLQ</sequence>
<evidence type="ECO:0000313" key="2">
    <source>
        <dbReference type="Proteomes" id="UP000326396"/>
    </source>
</evidence>
<keyword evidence="2" id="KW-1185">Reference proteome</keyword>
<evidence type="ECO:0000313" key="1">
    <source>
        <dbReference type="EMBL" id="KAD6118916.1"/>
    </source>
</evidence>
<dbReference type="Proteomes" id="UP000326396">
    <property type="component" value="Linkage Group LG13"/>
</dbReference>
<protein>
    <submittedName>
        <fullName evidence="1">Uncharacterized protein</fullName>
    </submittedName>
</protein>
<dbReference type="AlphaFoldDB" id="A0A5N6PCS6"/>
<proteinExistence type="predicted"/>
<dbReference type="EMBL" id="SZYD01000005">
    <property type="protein sequence ID" value="KAD6118916.1"/>
    <property type="molecule type" value="Genomic_DNA"/>
</dbReference>
<accession>A0A5N6PCS6</accession>
<organism evidence="1 2">
    <name type="scientific">Mikania micrantha</name>
    <name type="common">bitter vine</name>
    <dbReference type="NCBI Taxonomy" id="192012"/>
    <lineage>
        <taxon>Eukaryota</taxon>
        <taxon>Viridiplantae</taxon>
        <taxon>Streptophyta</taxon>
        <taxon>Embryophyta</taxon>
        <taxon>Tracheophyta</taxon>
        <taxon>Spermatophyta</taxon>
        <taxon>Magnoliopsida</taxon>
        <taxon>eudicotyledons</taxon>
        <taxon>Gunneridae</taxon>
        <taxon>Pentapetalae</taxon>
        <taxon>asterids</taxon>
        <taxon>campanulids</taxon>
        <taxon>Asterales</taxon>
        <taxon>Asteraceae</taxon>
        <taxon>Asteroideae</taxon>
        <taxon>Heliantheae alliance</taxon>
        <taxon>Eupatorieae</taxon>
        <taxon>Mikania</taxon>
    </lineage>
</organism>
<reference evidence="1 2" key="1">
    <citation type="submission" date="2019-05" db="EMBL/GenBank/DDBJ databases">
        <title>Mikania micrantha, genome provides insights into the molecular mechanism of rapid growth.</title>
        <authorList>
            <person name="Liu B."/>
        </authorList>
    </citation>
    <scope>NUCLEOTIDE SEQUENCE [LARGE SCALE GENOMIC DNA]</scope>
    <source>
        <strain evidence="1">NLD-2019</strain>
        <tissue evidence="1">Leaf</tissue>
    </source>
</reference>
<dbReference type="OrthoDB" id="1828746at2759"/>
<name>A0A5N6PCS6_9ASTR</name>
<gene>
    <name evidence="1" type="ORF">E3N88_10187</name>
</gene>
<comment type="caution">
    <text evidence="1">The sequence shown here is derived from an EMBL/GenBank/DDBJ whole genome shotgun (WGS) entry which is preliminary data.</text>
</comment>